<reference evidence="2 3" key="1">
    <citation type="submission" date="2017-08" db="EMBL/GenBank/DDBJ databases">
        <title>Acidophilic green algal genome provides insights into adaptation to an acidic environment.</title>
        <authorList>
            <person name="Hirooka S."/>
            <person name="Hirose Y."/>
            <person name="Kanesaki Y."/>
            <person name="Higuchi S."/>
            <person name="Fujiwara T."/>
            <person name="Onuma R."/>
            <person name="Era A."/>
            <person name="Ohbayashi R."/>
            <person name="Uzuka A."/>
            <person name="Nozaki H."/>
            <person name="Yoshikawa H."/>
            <person name="Miyagishima S.Y."/>
        </authorList>
    </citation>
    <scope>NUCLEOTIDE SEQUENCE [LARGE SCALE GENOMIC DNA]</scope>
    <source>
        <strain evidence="2 3">NIES-2499</strain>
    </source>
</reference>
<dbReference type="Proteomes" id="UP000232323">
    <property type="component" value="Unassembled WGS sequence"/>
</dbReference>
<feature type="region of interest" description="Disordered" evidence="1">
    <location>
        <begin position="110"/>
        <end position="129"/>
    </location>
</feature>
<evidence type="ECO:0000313" key="3">
    <source>
        <dbReference type="Proteomes" id="UP000232323"/>
    </source>
</evidence>
<dbReference type="EMBL" id="BEGY01000019">
    <property type="protein sequence ID" value="GAX76685.1"/>
    <property type="molecule type" value="Genomic_DNA"/>
</dbReference>
<evidence type="ECO:0000256" key="1">
    <source>
        <dbReference type="SAM" id="MobiDB-lite"/>
    </source>
</evidence>
<sequence>MQPTILLFISLDEFAERVLQVYDLFNMADPLMFAQELERYTTLYVFKAGLPEDYTPHITKILQELGVRTMDRDQQLMHIITKFQNYHEFVISVKHDTLGTTSTPGWSAISGSMGHTPPQQAQQTRKESLPHRRNLWRCTRMQPFHPPCTHEAILDLHCLLLLPTPYISQQARQAHLSRPYRIRRIGIPILQPKIALNIANGANTILGVTPPLLLSYGSK</sequence>
<organism evidence="2 3">
    <name type="scientific">Chlamydomonas eustigma</name>
    <dbReference type="NCBI Taxonomy" id="1157962"/>
    <lineage>
        <taxon>Eukaryota</taxon>
        <taxon>Viridiplantae</taxon>
        <taxon>Chlorophyta</taxon>
        <taxon>core chlorophytes</taxon>
        <taxon>Chlorophyceae</taxon>
        <taxon>CS clade</taxon>
        <taxon>Chlamydomonadales</taxon>
        <taxon>Chlamydomonadaceae</taxon>
        <taxon>Chlamydomonas</taxon>
    </lineage>
</organism>
<gene>
    <name evidence="2" type="ORF">CEUSTIGMA_g4131.t1</name>
</gene>
<name>A0A250X0V8_9CHLO</name>
<proteinExistence type="predicted"/>
<keyword evidence="3" id="KW-1185">Reference proteome</keyword>
<protein>
    <submittedName>
        <fullName evidence="2">Uncharacterized protein</fullName>
    </submittedName>
</protein>
<accession>A0A250X0V8</accession>
<dbReference type="AlphaFoldDB" id="A0A250X0V8"/>
<comment type="caution">
    <text evidence="2">The sequence shown here is derived from an EMBL/GenBank/DDBJ whole genome shotgun (WGS) entry which is preliminary data.</text>
</comment>
<evidence type="ECO:0000313" key="2">
    <source>
        <dbReference type="EMBL" id="GAX76685.1"/>
    </source>
</evidence>